<evidence type="ECO:0000313" key="1">
    <source>
        <dbReference type="EMBL" id="EGS22438.1"/>
    </source>
</evidence>
<sequence>MFSSFPIPHPLPPASPPPWLPLILINIKNVANGPQTRTFEAELLALERFAVLCMAFADLGGHANVWVNPILLNIQNVNNEHLKHIFHWATQYKDLPKEQTMVELMATRRKSGHNKVEAKASEALPAERAAARERIKIHTWDGG</sequence>
<dbReference type="RefSeq" id="XP_006692457.1">
    <property type="nucleotide sequence ID" value="XM_006692394.1"/>
</dbReference>
<dbReference type="KEGG" id="cthr:CTHT_0019710"/>
<accession>G0S355</accession>
<organism evidence="2">
    <name type="scientific">Chaetomium thermophilum (strain DSM 1495 / CBS 144.50 / IMI 039719)</name>
    <name type="common">Thermochaetoides thermophila</name>
    <dbReference type="NCBI Taxonomy" id="759272"/>
    <lineage>
        <taxon>Eukaryota</taxon>
        <taxon>Fungi</taxon>
        <taxon>Dikarya</taxon>
        <taxon>Ascomycota</taxon>
        <taxon>Pezizomycotina</taxon>
        <taxon>Sordariomycetes</taxon>
        <taxon>Sordariomycetidae</taxon>
        <taxon>Sordariales</taxon>
        <taxon>Chaetomiaceae</taxon>
        <taxon>Thermochaetoides</taxon>
    </lineage>
</organism>
<reference evidence="1 2" key="1">
    <citation type="journal article" date="2011" name="Cell">
        <title>Insight into structure and assembly of the nuclear pore complex by utilizing the genome of a eukaryotic thermophile.</title>
        <authorList>
            <person name="Amlacher S."/>
            <person name="Sarges P."/>
            <person name="Flemming D."/>
            <person name="van Noort V."/>
            <person name="Kunze R."/>
            <person name="Devos D.P."/>
            <person name="Arumugam M."/>
            <person name="Bork P."/>
            <person name="Hurt E."/>
        </authorList>
    </citation>
    <scope>NUCLEOTIDE SEQUENCE [LARGE SCALE GENOMIC DNA]</scope>
    <source>
        <strain evidence="2">DSM 1495 / CBS 144.50 / IMI 039719</strain>
    </source>
</reference>
<evidence type="ECO:0000313" key="2">
    <source>
        <dbReference type="Proteomes" id="UP000008066"/>
    </source>
</evidence>
<dbReference type="AlphaFoldDB" id="G0S355"/>
<dbReference type="EMBL" id="GL988040">
    <property type="protein sequence ID" value="EGS22438.1"/>
    <property type="molecule type" value="Genomic_DNA"/>
</dbReference>
<name>G0S355_CHATD</name>
<gene>
    <name evidence="1" type="ORF">CTHT_0019710</name>
</gene>
<keyword evidence="2" id="KW-1185">Reference proteome</keyword>
<dbReference type="HOGENOM" id="CLU_1805963_0_0_1"/>
<dbReference type="GeneID" id="18256009"/>
<protein>
    <submittedName>
        <fullName evidence="1">Uncharacterized protein</fullName>
    </submittedName>
</protein>
<dbReference type="Proteomes" id="UP000008066">
    <property type="component" value="Unassembled WGS sequence"/>
</dbReference>
<proteinExistence type="predicted"/>